<dbReference type="GeneID" id="75692253"/>
<dbReference type="GO" id="GO:0006260">
    <property type="term" value="P:DNA replication"/>
    <property type="evidence" value="ECO:0007669"/>
    <property type="project" value="InterPro"/>
</dbReference>
<organism evidence="1 2">
    <name type="scientific">uncultured phage cr149_1</name>
    <dbReference type="NCBI Taxonomy" id="2986412"/>
    <lineage>
        <taxon>Viruses</taxon>
        <taxon>Duplodnaviria</taxon>
        <taxon>Heunggongvirae</taxon>
        <taxon>Uroviricota</taxon>
        <taxon>Caudoviricetes</taxon>
        <taxon>Crassvirales</taxon>
        <taxon>Suoliviridae</taxon>
        <taxon>Boorivirinae</taxon>
        <taxon>Culoivirus</taxon>
        <taxon>Culoivirus faecalis</taxon>
    </lineage>
</organism>
<dbReference type="SUPFAM" id="SSF57783">
    <property type="entry name" value="Zinc beta-ribbon"/>
    <property type="match status" value="1"/>
</dbReference>
<protein>
    <submittedName>
        <fullName evidence="1">DNA primase</fullName>
    </submittedName>
</protein>
<evidence type="ECO:0000313" key="1">
    <source>
        <dbReference type="EMBL" id="QWM89338.1"/>
    </source>
</evidence>
<dbReference type="SUPFAM" id="SSF56731">
    <property type="entry name" value="DNA primase core"/>
    <property type="match status" value="1"/>
</dbReference>
<dbReference type="Gene3D" id="3.40.1360.10">
    <property type="match status" value="1"/>
</dbReference>
<dbReference type="InterPro" id="IPR034154">
    <property type="entry name" value="TOPRIM_DnaG/twinkle"/>
</dbReference>
<name>A0AAE7V3I7_9CAUD</name>
<dbReference type="KEGG" id="vg:75692253"/>
<dbReference type="GO" id="GO:0008270">
    <property type="term" value="F:zinc ion binding"/>
    <property type="evidence" value="ECO:0007669"/>
    <property type="project" value="InterPro"/>
</dbReference>
<gene>
    <name evidence="1" type="primary">gp_15619</name>
</gene>
<sequence>MYDSTKIKQQDAPITLDYILSKVTEYDIYARYIGQFKIGFIYNSPFREDKNPSFGIFRSRKSGKLLFKDHGNGECGDVIKFVELYTGLTNYNDILNRIVTDMSITNNTKLKSIKQYESKDTVIGVVRQDWTDVDKQYWSQFGITKETLIKFNVSSIKYYLCDGVVKGIYKDENPMYAYKVYDHFKIYRPLADKYTKWRNNLAPYDIQGYEQLPKKGDLLIITKSLKDVMCLYEMGYTAISPSSESTFPTPDVIDALKRRFKRILICFDRDIPGVKNMRKISLKTGLNGFLVHKKWKAKDISDAVKLNGFEVIKNWLKETL</sequence>
<dbReference type="InterPro" id="IPR036977">
    <property type="entry name" value="DNA_primase_Znf_CHC2"/>
</dbReference>
<dbReference type="Gene3D" id="3.90.580.10">
    <property type="entry name" value="Zinc finger, CHC2-type domain"/>
    <property type="match status" value="1"/>
</dbReference>
<accession>A0AAE7V3I7</accession>
<reference evidence="1 2" key="1">
    <citation type="submission" date="2021-04" db="EMBL/GenBank/DDBJ databases">
        <authorList>
            <person name="Shkoporov A.N."/>
            <person name="Stockdale S.R."/>
            <person name="Guerin E."/>
            <person name="Ross R.P."/>
            <person name="Hill C."/>
        </authorList>
    </citation>
    <scope>NUCLEOTIDE SEQUENCE [LARGE SCALE GENOMIC DNA]</scope>
    <source>
        <strain evidence="2">cr149_1</strain>
    </source>
</reference>
<dbReference type="Proteomes" id="UP000827386">
    <property type="component" value="Segment"/>
</dbReference>
<keyword evidence="2" id="KW-1185">Reference proteome</keyword>
<dbReference type="CDD" id="cd01029">
    <property type="entry name" value="TOPRIM_primases"/>
    <property type="match status" value="1"/>
</dbReference>
<dbReference type="GO" id="GO:0003677">
    <property type="term" value="F:DNA binding"/>
    <property type="evidence" value="ECO:0007669"/>
    <property type="project" value="InterPro"/>
</dbReference>
<dbReference type="RefSeq" id="YP_010358910.1">
    <property type="nucleotide sequence ID" value="NC_062767.1"/>
</dbReference>
<dbReference type="EMBL" id="MZ130477">
    <property type="protein sequence ID" value="QWM89338.1"/>
    <property type="molecule type" value="Genomic_DNA"/>
</dbReference>
<evidence type="ECO:0000313" key="2">
    <source>
        <dbReference type="Proteomes" id="UP000827386"/>
    </source>
</evidence>
<proteinExistence type="predicted"/>